<gene>
    <name evidence="1" type="ORF">NCGR_LOCUS11658</name>
</gene>
<dbReference type="Proteomes" id="UP000604825">
    <property type="component" value="Unassembled WGS sequence"/>
</dbReference>
<evidence type="ECO:0000313" key="1">
    <source>
        <dbReference type="EMBL" id="CAD6217689.1"/>
    </source>
</evidence>
<organism evidence="1 2">
    <name type="scientific">Miscanthus lutarioriparius</name>
    <dbReference type="NCBI Taxonomy" id="422564"/>
    <lineage>
        <taxon>Eukaryota</taxon>
        <taxon>Viridiplantae</taxon>
        <taxon>Streptophyta</taxon>
        <taxon>Embryophyta</taxon>
        <taxon>Tracheophyta</taxon>
        <taxon>Spermatophyta</taxon>
        <taxon>Magnoliopsida</taxon>
        <taxon>Liliopsida</taxon>
        <taxon>Poales</taxon>
        <taxon>Poaceae</taxon>
        <taxon>PACMAD clade</taxon>
        <taxon>Panicoideae</taxon>
        <taxon>Andropogonodae</taxon>
        <taxon>Andropogoneae</taxon>
        <taxon>Saccharinae</taxon>
        <taxon>Miscanthus</taxon>
    </lineage>
</organism>
<accession>A0A811N6X8</accession>
<evidence type="ECO:0000313" key="2">
    <source>
        <dbReference type="Proteomes" id="UP000604825"/>
    </source>
</evidence>
<dbReference type="OrthoDB" id="10408217at2759"/>
<sequence length="213" mass="22493">MCDGIGEGGVSSVPILKMCDEIGEGGVSSVPIPKMCDRGTRQKEPVKLGAGGGDGSPEHVLNIGRSRLRVDHLGQLYVLDSEDEGIGMEAGLYVPDSKEEDGHGRGCERRQLRRCAGLPGGDVGGRYNCGRAVVASTASNKSEKMTMAANPVIKAASVQAIVDVPVGDVAAAADELHPEMVQHLKLQLAGMEPLFHETFLSILKNYLPACFQP</sequence>
<proteinExistence type="predicted"/>
<comment type="caution">
    <text evidence="1">The sequence shown here is derived from an EMBL/GenBank/DDBJ whole genome shotgun (WGS) entry which is preliminary data.</text>
</comment>
<dbReference type="EMBL" id="CAJGYO010000003">
    <property type="protein sequence ID" value="CAD6217689.1"/>
    <property type="molecule type" value="Genomic_DNA"/>
</dbReference>
<name>A0A811N6X8_9POAL</name>
<keyword evidence="2" id="KW-1185">Reference proteome</keyword>
<dbReference type="AlphaFoldDB" id="A0A811N6X8"/>
<reference evidence="1" key="1">
    <citation type="submission" date="2020-10" db="EMBL/GenBank/DDBJ databases">
        <authorList>
            <person name="Han B."/>
            <person name="Lu T."/>
            <person name="Zhao Q."/>
            <person name="Huang X."/>
            <person name="Zhao Y."/>
        </authorList>
    </citation>
    <scope>NUCLEOTIDE SEQUENCE</scope>
</reference>
<protein>
    <submittedName>
        <fullName evidence="1">Uncharacterized protein</fullName>
    </submittedName>
</protein>